<dbReference type="EMBL" id="QMKO01001998">
    <property type="protein sequence ID" value="RTG85307.1"/>
    <property type="molecule type" value="Genomic_DNA"/>
</dbReference>
<keyword evidence="1" id="KW-1133">Transmembrane helix</keyword>
<proteinExistence type="predicted"/>
<protein>
    <submittedName>
        <fullName evidence="2">Uncharacterized protein</fullName>
    </submittedName>
</protein>
<dbReference type="Gene3D" id="3.40.50.1000">
    <property type="entry name" value="HAD superfamily/HAD-like"/>
    <property type="match status" value="1"/>
</dbReference>
<dbReference type="AlphaFoldDB" id="A0A430QC67"/>
<accession>A0A430QC67</accession>
<gene>
    <name evidence="2" type="ORF">DC041_0011899</name>
</gene>
<comment type="caution">
    <text evidence="2">The sequence shown here is derived from an EMBL/GenBank/DDBJ whole genome shotgun (WGS) entry which is preliminary data.</text>
</comment>
<keyword evidence="1" id="KW-0812">Transmembrane</keyword>
<keyword evidence="3" id="KW-1185">Reference proteome</keyword>
<dbReference type="InterPro" id="IPR023214">
    <property type="entry name" value="HAD_sf"/>
</dbReference>
<feature type="transmembrane region" description="Helical" evidence="1">
    <location>
        <begin position="16"/>
        <end position="36"/>
    </location>
</feature>
<reference evidence="2 3" key="1">
    <citation type="journal article" date="2019" name="PLoS Pathog.">
        <title>Genome sequence of the bovine parasite Schistosoma bovis Tanzania.</title>
        <authorList>
            <person name="Oey H."/>
            <person name="Zakrzewski M."/>
            <person name="Gobert G."/>
            <person name="Gravermann K."/>
            <person name="Stoye J."/>
            <person name="Jones M."/>
            <person name="Mcmanus D."/>
            <person name="Krause L."/>
        </authorList>
    </citation>
    <scope>NUCLEOTIDE SEQUENCE [LARGE SCALE GENOMIC DNA]</scope>
    <source>
        <strain evidence="2 3">TAN1997</strain>
    </source>
</reference>
<evidence type="ECO:0000313" key="2">
    <source>
        <dbReference type="EMBL" id="RTG85307.1"/>
    </source>
</evidence>
<keyword evidence="1" id="KW-0472">Membrane</keyword>
<organism evidence="2 3">
    <name type="scientific">Schistosoma bovis</name>
    <name type="common">Blood fluke</name>
    <dbReference type="NCBI Taxonomy" id="6184"/>
    <lineage>
        <taxon>Eukaryota</taxon>
        <taxon>Metazoa</taxon>
        <taxon>Spiralia</taxon>
        <taxon>Lophotrochozoa</taxon>
        <taxon>Platyhelminthes</taxon>
        <taxon>Trematoda</taxon>
        <taxon>Digenea</taxon>
        <taxon>Strigeidida</taxon>
        <taxon>Schistosomatoidea</taxon>
        <taxon>Schistosomatidae</taxon>
        <taxon>Schistosoma</taxon>
    </lineage>
</organism>
<dbReference type="Proteomes" id="UP000290809">
    <property type="component" value="Unassembled WGS sequence"/>
</dbReference>
<name>A0A430QC67_SCHBO</name>
<sequence>MVTVDFLSTFSRLPKLIVFDLGVNHCFFILYLSSFFSTSAVNVARQLLQALNWSDLFDYTEIYPGSKTAHFKRYVLIGFTFNFF</sequence>
<evidence type="ECO:0000313" key="3">
    <source>
        <dbReference type="Proteomes" id="UP000290809"/>
    </source>
</evidence>
<dbReference type="STRING" id="6184.A0A430QC67"/>
<evidence type="ECO:0000256" key="1">
    <source>
        <dbReference type="SAM" id="Phobius"/>
    </source>
</evidence>